<evidence type="ECO:0000256" key="2">
    <source>
        <dbReference type="ARBA" id="ARBA00023157"/>
    </source>
</evidence>
<proteinExistence type="inferred from homology"/>
<dbReference type="FunFam" id="2.10.25.10:FF:000055">
    <property type="entry name" value="alpha-tectorin isoform X1"/>
    <property type="match status" value="1"/>
</dbReference>
<sequence>MMNKVLFVCFLMLMAEAFALRHEVCPPGMVYTDCGSACPATCTRKPEACIAVCVEGCFCPVGQIWKESSGKCVPPKEC</sequence>
<dbReference type="EMBL" id="HAGN01000186">
    <property type="protein sequence ID" value="SMD29608.1"/>
    <property type="molecule type" value="Transcribed_RNA"/>
</dbReference>
<evidence type="ECO:0000259" key="4">
    <source>
        <dbReference type="Pfam" id="PF01826"/>
    </source>
</evidence>
<protein>
    <submittedName>
        <fullName evidence="5">U27-Theraphotoxin-Ct1a_1</fullName>
    </submittedName>
</protein>
<dbReference type="Pfam" id="PF01826">
    <property type="entry name" value="TIL"/>
    <property type="match status" value="1"/>
</dbReference>
<dbReference type="AlphaFoldDB" id="A0A482Z9N4"/>
<reference evidence="5" key="1">
    <citation type="submission" date="2017-03" db="EMBL/GenBank/DDBJ databases">
        <authorList>
            <person name="QRISCLOUD D."/>
        </authorList>
    </citation>
    <scope>NUCLEOTIDE SEQUENCE</scope>
</reference>
<feature type="chain" id="PRO_5019822193" evidence="3">
    <location>
        <begin position="20"/>
        <end position="78"/>
    </location>
</feature>
<dbReference type="Gene3D" id="2.10.25.10">
    <property type="entry name" value="Laminin"/>
    <property type="match status" value="1"/>
</dbReference>
<dbReference type="CDD" id="cd19941">
    <property type="entry name" value="TIL"/>
    <property type="match status" value="1"/>
</dbReference>
<accession>A0A482Z9N4</accession>
<dbReference type="InterPro" id="IPR002919">
    <property type="entry name" value="TIL_dom"/>
</dbReference>
<organism evidence="5">
    <name type="scientific">Coremiocnemis tropix</name>
    <name type="common">Australian tarantula spider</name>
    <dbReference type="NCBI Taxonomy" id="1904443"/>
    <lineage>
        <taxon>Eukaryota</taxon>
        <taxon>Metazoa</taxon>
        <taxon>Ecdysozoa</taxon>
        <taxon>Arthropoda</taxon>
        <taxon>Chelicerata</taxon>
        <taxon>Arachnida</taxon>
        <taxon>Araneae</taxon>
        <taxon>Mygalomorphae</taxon>
        <taxon>Avicularoidea</taxon>
        <taxon>Theraphosidae</taxon>
        <taxon>Coremiocnemis</taxon>
    </lineage>
</organism>
<name>A0A482Z9N4_CORTR</name>
<evidence type="ECO:0000256" key="1">
    <source>
        <dbReference type="ARBA" id="ARBA00007611"/>
    </source>
</evidence>
<dbReference type="InterPro" id="IPR036084">
    <property type="entry name" value="Ser_inhib-like_sf"/>
</dbReference>
<dbReference type="InterPro" id="IPR050780">
    <property type="entry name" value="Mucin_vWF_Thrombospondin_sf"/>
</dbReference>
<keyword evidence="2" id="KW-1015">Disulfide bond</keyword>
<evidence type="ECO:0000313" key="5">
    <source>
        <dbReference type="EMBL" id="SMD29608.1"/>
    </source>
</evidence>
<keyword evidence="3" id="KW-0732">Signal</keyword>
<dbReference type="PANTHER" id="PTHR11339">
    <property type="entry name" value="EXTRACELLULAR MATRIX GLYCOPROTEIN RELATED"/>
    <property type="match status" value="1"/>
</dbReference>
<reference evidence="5" key="2">
    <citation type="submission" date="2019-04" db="EMBL/GenBank/DDBJ databases">
        <title>Unravelling the molecular evolution of spider venoms.</title>
        <authorList>
            <person name="Pineda S."/>
        </authorList>
    </citation>
    <scope>NUCLEOTIDE SEQUENCE</scope>
</reference>
<dbReference type="SUPFAM" id="SSF57567">
    <property type="entry name" value="Serine protease inhibitors"/>
    <property type="match status" value="1"/>
</dbReference>
<feature type="domain" description="TIL" evidence="4">
    <location>
        <begin position="25"/>
        <end position="78"/>
    </location>
</feature>
<feature type="signal peptide" evidence="3">
    <location>
        <begin position="1"/>
        <end position="19"/>
    </location>
</feature>
<evidence type="ECO:0000256" key="3">
    <source>
        <dbReference type="SAM" id="SignalP"/>
    </source>
</evidence>
<comment type="similarity">
    <text evidence="1">Belongs to the serine protease inhibitor-like (TIL domain-containing) family.</text>
</comment>